<evidence type="ECO:0000313" key="2">
    <source>
        <dbReference type="Proteomes" id="UP001064048"/>
    </source>
</evidence>
<name>A0ACC0KBF5_CHOFU</name>
<accession>A0ACC0KBF5</accession>
<proteinExistence type="predicted"/>
<comment type="caution">
    <text evidence="1">The sequence shown here is derived from an EMBL/GenBank/DDBJ whole genome shotgun (WGS) entry which is preliminary data.</text>
</comment>
<keyword evidence="2" id="KW-1185">Reference proteome</keyword>
<reference evidence="1 2" key="1">
    <citation type="journal article" date="2022" name="Genome Biol. Evol.">
        <title>The Spruce Budworm Genome: Reconstructing the Evolutionary History of Antifreeze Proteins.</title>
        <authorList>
            <person name="Beliveau C."/>
            <person name="Gagne P."/>
            <person name="Picq S."/>
            <person name="Vernygora O."/>
            <person name="Keeling C.I."/>
            <person name="Pinkney K."/>
            <person name="Doucet D."/>
            <person name="Wen F."/>
            <person name="Johnston J.S."/>
            <person name="Maaroufi H."/>
            <person name="Boyle B."/>
            <person name="Laroche J."/>
            <person name="Dewar K."/>
            <person name="Juretic N."/>
            <person name="Blackburn G."/>
            <person name="Nisole A."/>
            <person name="Brunet B."/>
            <person name="Brandao M."/>
            <person name="Lumley L."/>
            <person name="Duan J."/>
            <person name="Quan G."/>
            <person name="Lucarotti C.J."/>
            <person name="Roe A.D."/>
            <person name="Sperling F.A.H."/>
            <person name="Levesque R.C."/>
            <person name="Cusson M."/>
        </authorList>
    </citation>
    <scope>NUCLEOTIDE SEQUENCE [LARGE SCALE GENOMIC DNA]</scope>
    <source>
        <strain evidence="1">Glfc:IPQL:Cfum</strain>
    </source>
</reference>
<evidence type="ECO:0000313" key="1">
    <source>
        <dbReference type="EMBL" id="KAI8433798.1"/>
    </source>
</evidence>
<organism evidence="1 2">
    <name type="scientific">Choristoneura fumiferana</name>
    <name type="common">Spruce budworm moth</name>
    <name type="synonym">Archips fumiferana</name>
    <dbReference type="NCBI Taxonomy" id="7141"/>
    <lineage>
        <taxon>Eukaryota</taxon>
        <taxon>Metazoa</taxon>
        <taxon>Ecdysozoa</taxon>
        <taxon>Arthropoda</taxon>
        <taxon>Hexapoda</taxon>
        <taxon>Insecta</taxon>
        <taxon>Pterygota</taxon>
        <taxon>Neoptera</taxon>
        <taxon>Endopterygota</taxon>
        <taxon>Lepidoptera</taxon>
        <taxon>Glossata</taxon>
        <taxon>Ditrysia</taxon>
        <taxon>Tortricoidea</taxon>
        <taxon>Tortricidae</taxon>
        <taxon>Tortricinae</taxon>
        <taxon>Choristoneura</taxon>
    </lineage>
</organism>
<protein>
    <submittedName>
        <fullName evidence="1">Uncharacterized protein</fullName>
    </submittedName>
</protein>
<sequence length="135" mass="15633">MTVPQKKLSHKRLVKLFIRNLKKNTLALKDLKSTIDKKNDEEKIDKIIDITNSVNDKLDVVNKLRNDIKIYKTINTILTNHYVKETRDHENSVDGKIIKLETEVKNSYEELKSLMNKISDVVSDKGKQGIQNSNK</sequence>
<gene>
    <name evidence="1" type="ORF">MSG28_015768</name>
</gene>
<dbReference type="Proteomes" id="UP001064048">
    <property type="component" value="Chromosome 29"/>
</dbReference>
<dbReference type="EMBL" id="CM046129">
    <property type="protein sequence ID" value="KAI8433798.1"/>
    <property type="molecule type" value="Genomic_DNA"/>
</dbReference>